<reference evidence="2" key="1">
    <citation type="submission" date="2024-04" db="EMBL/GenBank/DDBJ databases">
        <title>Salinicola lusitanus LLJ914,a marine bacterium isolated from the Okinawa Trough.</title>
        <authorList>
            <person name="Li J."/>
        </authorList>
    </citation>
    <scope>NUCLEOTIDE SEQUENCE [LARGE SCALE GENOMIC DNA]</scope>
</reference>
<protein>
    <submittedName>
        <fullName evidence="1">Uncharacterized protein</fullName>
    </submittedName>
</protein>
<evidence type="ECO:0000313" key="2">
    <source>
        <dbReference type="Proteomes" id="UP001460270"/>
    </source>
</evidence>
<organism evidence="1 2">
    <name type="scientific">Mugilogobius chulae</name>
    <name type="common">yellowstripe goby</name>
    <dbReference type="NCBI Taxonomy" id="88201"/>
    <lineage>
        <taxon>Eukaryota</taxon>
        <taxon>Metazoa</taxon>
        <taxon>Chordata</taxon>
        <taxon>Craniata</taxon>
        <taxon>Vertebrata</taxon>
        <taxon>Euteleostomi</taxon>
        <taxon>Actinopterygii</taxon>
        <taxon>Neopterygii</taxon>
        <taxon>Teleostei</taxon>
        <taxon>Neoteleostei</taxon>
        <taxon>Acanthomorphata</taxon>
        <taxon>Gobiaria</taxon>
        <taxon>Gobiiformes</taxon>
        <taxon>Gobioidei</taxon>
        <taxon>Gobiidae</taxon>
        <taxon>Gobionellinae</taxon>
        <taxon>Mugilogobius</taxon>
    </lineage>
</organism>
<keyword evidence="2" id="KW-1185">Reference proteome</keyword>
<sequence length="86" mass="9875">MARPRVWLYDPEKAFRGLRPLQKQHGNADIRTGDAAKKPILLPPTYFISLLKLINVTRPHFHKALSRIWTDMKRKSDGSDNDNPGP</sequence>
<gene>
    <name evidence="1" type="ORF">WMY93_001702</name>
</gene>
<proteinExistence type="predicted"/>
<name>A0AAW0Q6H9_9GOBI</name>
<dbReference type="EMBL" id="JBBPFD010000002">
    <property type="protein sequence ID" value="KAK7938376.1"/>
    <property type="molecule type" value="Genomic_DNA"/>
</dbReference>
<dbReference type="AlphaFoldDB" id="A0AAW0Q6H9"/>
<evidence type="ECO:0000313" key="1">
    <source>
        <dbReference type="EMBL" id="KAK7938376.1"/>
    </source>
</evidence>
<dbReference type="Proteomes" id="UP001460270">
    <property type="component" value="Unassembled WGS sequence"/>
</dbReference>
<comment type="caution">
    <text evidence="1">The sequence shown here is derived from an EMBL/GenBank/DDBJ whole genome shotgun (WGS) entry which is preliminary data.</text>
</comment>
<accession>A0AAW0Q6H9</accession>